<gene>
    <name evidence="2" type="ORF">KB449_13155</name>
</gene>
<dbReference type="SUPFAM" id="SSF52266">
    <property type="entry name" value="SGNH hydrolase"/>
    <property type="match status" value="1"/>
</dbReference>
<keyword evidence="2" id="KW-0378">Hydrolase</keyword>
<dbReference type="EMBL" id="JAGRPV010000001">
    <property type="protein sequence ID" value="MDI4645917.1"/>
    <property type="molecule type" value="Genomic_DNA"/>
</dbReference>
<evidence type="ECO:0000259" key="1">
    <source>
        <dbReference type="Pfam" id="PF13472"/>
    </source>
</evidence>
<proteinExistence type="predicted"/>
<dbReference type="InterPro" id="IPR051532">
    <property type="entry name" value="Ester_Hydrolysis_Enzymes"/>
</dbReference>
<dbReference type="RefSeq" id="WP_282908816.1">
    <property type="nucleotide sequence ID" value="NZ_JAGRPV010000001.1"/>
</dbReference>
<dbReference type="InterPro" id="IPR036514">
    <property type="entry name" value="SGNH_hydro_sf"/>
</dbReference>
<dbReference type="Proteomes" id="UP001161691">
    <property type="component" value="Unassembled WGS sequence"/>
</dbReference>
<sequence length="361" mass="39808">MPEKRFETARLKELTKPFWTGNFMLYEPILPVAKGERERIEGRLLYKPEEIVEVRNARLDTIYEEGTDWVVEDGRLWFPPKSRVPITRIEEMFPEENREGWVQKRVSGGYSLFSEGHFFHDKQVVVSYKCSKTSGYRALAAPEAACPECTAAKLANAEPLNLLVFGDSIAEGANASGKTGAAPFLPTWGEQVSAILEETYGSKIAYKNGSFGGITSEGGLQIVDRVLEDWAPDMAIIAFGMNDGTSKVAPDQYAANISAIMKQVETVNGAADFILVAPMLANPDTFFSGNQAEYAAVLRDLASASGGRAAVADMTAVHRELLKYKNYADLTGNNVNHPNDFLIRCYAQVLLSLIMGRVEEE</sequence>
<dbReference type="PANTHER" id="PTHR30383">
    <property type="entry name" value="THIOESTERASE 1/PROTEASE 1/LYSOPHOSPHOLIPASE L1"/>
    <property type="match status" value="1"/>
</dbReference>
<accession>A0ABT6TGF3</accession>
<keyword evidence="3" id="KW-1185">Reference proteome</keyword>
<protein>
    <submittedName>
        <fullName evidence="2">SGNH/GDSL hydrolase family protein</fullName>
    </submittedName>
</protein>
<feature type="domain" description="SGNH hydrolase-type esterase" evidence="1">
    <location>
        <begin position="164"/>
        <end position="340"/>
    </location>
</feature>
<evidence type="ECO:0000313" key="3">
    <source>
        <dbReference type="Proteomes" id="UP001161691"/>
    </source>
</evidence>
<dbReference type="GO" id="GO:0016787">
    <property type="term" value="F:hydrolase activity"/>
    <property type="evidence" value="ECO:0007669"/>
    <property type="project" value="UniProtKB-KW"/>
</dbReference>
<evidence type="ECO:0000313" key="2">
    <source>
        <dbReference type="EMBL" id="MDI4645917.1"/>
    </source>
</evidence>
<reference evidence="2" key="1">
    <citation type="submission" date="2023-04" db="EMBL/GenBank/DDBJ databases">
        <title>Comparative genomic analysis of Cohnella hashimotonis sp. nov., isolated from the International Space Station.</title>
        <authorList>
            <person name="Venkateswaran K."/>
            <person name="Simpson A."/>
        </authorList>
    </citation>
    <scope>NUCLEOTIDE SEQUENCE</scope>
    <source>
        <strain evidence="2">F6_2S_P_1</strain>
    </source>
</reference>
<dbReference type="Gene3D" id="3.40.50.1110">
    <property type="entry name" value="SGNH hydrolase"/>
    <property type="match status" value="1"/>
</dbReference>
<comment type="caution">
    <text evidence="2">The sequence shown here is derived from an EMBL/GenBank/DDBJ whole genome shotgun (WGS) entry which is preliminary data.</text>
</comment>
<dbReference type="Pfam" id="PF13472">
    <property type="entry name" value="Lipase_GDSL_2"/>
    <property type="match status" value="1"/>
</dbReference>
<dbReference type="CDD" id="cd00229">
    <property type="entry name" value="SGNH_hydrolase"/>
    <property type="match status" value="1"/>
</dbReference>
<dbReference type="InterPro" id="IPR013830">
    <property type="entry name" value="SGNH_hydro"/>
</dbReference>
<organism evidence="2 3">
    <name type="scientific">Cohnella hashimotonis</name>
    <dbReference type="NCBI Taxonomy" id="2826895"/>
    <lineage>
        <taxon>Bacteria</taxon>
        <taxon>Bacillati</taxon>
        <taxon>Bacillota</taxon>
        <taxon>Bacilli</taxon>
        <taxon>Bacillales</taxon>
        <taxon>Paenibacillaceae</taxon>
        <taxon>Cohnella</taxon>
    </lineage>
</organism>
<name>A0ABT6TGF3_9BACL</name>